<evidence type="ECO:0000256" key="1">
    <source>
        <dbReference type="ARBA" id="ARBA00004418"/>
    </source>
</evidence>
<dbReference type="SUPFAM" id="SSF81296">
    <property type="entry name" value="E set domains"/>
    <property type="match status" value="1"/>
</dbReference>
<dbReference type="InterPro" id="IPR011013">
    <property type="entry name" value="Gal_mutarotase_sf_dom"/>
</dbReference>
<evidence type="ECO:0000313" key="8">
    <source>
        <dbReference type="EMBL" id="PPC74682.1"/>
    </source>
</evidence>
<name>A0A2S5KIV3_9PROT</name>
<dbReference type="GO" id="GO:0003824">
    <property type="term" value="F:catalytic activity"/>
    <property type="evidence" value="ECO:0007669"/>
    <property type="project" value="InterPro"/>
</dbReference>
<dbReference type="Gene3D" id="2.60.40.10">
    <property type="entry name" value="Immunoglobulins"/>
    <property type="match status" value="1"/>
</dbReference>
<organism evidence="8 9">
    <name type="scientific">Proteobacteria bacterium 228</name>
    <dbReference type="NCBI Taxonomy" id="2083153"/>
    <lineage>
        <taxon>Bacteria</taxon>
        <taxon>Pseudomonadati</taxon>
        <taxon>Pseudomonadota</taxon>
    </lineage>
</organism>
<dbReference type="EMBL" id="PRLP01000143">
    <property type="protein sequence ID" value="PPC74682.1"/>
    <property type="molecule type" value="Genomic_DNA"/>
</dbReference>
<dbReference type="Gene3D" id="2.70.98.10">
    <property type="match status" value="1"/>
</dbReference>
<evidence type="ECO:0000256" key="6">
    <source>
        <dbReference type="SAM" id="SignalP"/>
    </source>
</evidence>
<reference evidence="8 9" key="1">
    <citation type="submission" date="2018-02" db="EMBL/GenBank/DDBJ databases">
        <title>novel marine gammaproteobacteria from coastal saline agro ecosystem.</title>
        <authorList>
            <person name="Krishnan R."/>
            <person name="Ramesh Kumar N."/>
        </authorList>
    </citation>
    <scope>NUCLEOTIDE SEQUENCE [LARGE SCALE GENOMIC DNA]</scope>
    <source>
        <strain evidence="8 9">228</strain>
    </source>
</reference>
<comment type="similarity">
    <text evidence="3">Belongs to the OpgD/OpgG family.</text>
</comment>
<keyword evidence="5" id="KW-0574">Periplasm</keyword>
<feature type="domain" description="Glucan biosynthesis periplasmic MdoG C-terminal" evidence="7">
    <location>
        <begin position="41"/>
        <end position="518"/>
    </location>
</feature>
<dbReference type="Proteomes" id="UP000238196">
    <property type="component" value="Unassembled WGS sequence"/>
</dbReference>
<dbReference type="SUPFAM" id="SSF74650">
    <property type="entry name" value="Galactose mutarotase-like"/>
    <property type="match status" value="1"/>
</dbReference>
<dbReference type="PIRSF" id="PIRSF006281">
    <property type="entry name" value="MdoG"/>
    <property type="match status" value="1"/>
</dbReference>
<dbReference type="OrthoDB" id="335750at2"/>
<dbReference type="GO" id="GO:0030246">
    <property type="term" value="F:carbohydrate binding"/>
    <property type="evidence" value="ECO:0007669"/>
    <property type="project" value="InterPro"/>
</dbReference>
<feature type="signal peptide" evidence="6">
    <location>
        <begin position="1"/>
        <end position="25"/>
    </location>
</feature>
<protein>
    <submittedName>
        <fullName evidence="8">Glucan biosynthesis protein D</fullName>
    </submittedName>
</protein>
<proteinExistence type="inferred from homology"/>
<comment type="caution">
    <text evidence="8">The sequence shown here is derived from an EMBL/GenBank/DDBJ whole genome shotgun (WGS) entry which is preliminary data.</text>
</comment>
<dbReference type="PANTHER" id="PTHR30504:SF3">
    <property type="entry name" value="GLUCANS BIOSYNTHESIS PROTEIN D"/>
    <property type="match status" value="1"/>
</dbReference>
<evidence type="ECO:0000256" key="4">
    <source>
        <dbReference type="ARBA" id="ARBA00022729"/>
    </source>
</evidence>
<evidence type="ECO:0000256" key="5">
    <source>
        <dbReference type="ARBA" id="ARBA00022764"/>
    </source>
</evidence>
<keyword evidence="4 6" id="KW-0732">Signal</keyword>
<gene>
    <name evidence="8" type="ORF">C4K68_24615</name>
</gene>
<evidence type="ECO:0000256" key="3">
    <source>
        <dbReference type="ARBA" id="ARBA00009284"/>
    </source>
</evidence>
<feature type="chain" id="PRO_5015707969" evidence="6">
    <location>
        <begin position="26"/>
        <end position="536"/>
    </location>
</feature>
<evidence type="ECO:0000313" key="9">
    <source>
        <dbReference type="Proteomes" id="UP000238196"/>
    </source>
</evidence>
<sequence>MNRRDFLKTASVASLLSLPVSSVLAAASSPAIKTFGKAKPFDLDSLKEQARILAGNPYDGTVPMLPEPLARLTQEQATSIHFRRNRALWNNAGTRLRTEFFHLSPLFRKPVMIFEVVNGKAQQLAYDPALFDYGMSGIKGEALPQDLGFAGFRLYLDKDWSRDVVSFLGASYFRAVGSEMQYGLSARGLAINTAMDQPEEFPDFTQFWLERPEVNSKHIKVYALLDSASTTGAYMFDIDVENVLVMNVDVTLFPRKDIGRLGMAPITSMYMIGENDKRADWDWRPEIHDSDGLAMHRGNGEWVWRPLSNPRHLAFNVFTDASPKGFGLLQRDRRFDHYQDPDFNYELRPNLWIEPTSDWGTGSVQLVEIPTDDETFDNVVAYWNPEQPAKAGVPVHFSYRMSWGTQLPAEMDRAWCVSTYTGLGGEIGKKRAYYSKHFSVDFGGGQLPSLPDGAQVDAIITLSRGRLERLSVRQLPQIKGFRAMFDVVPPDDSEDPITIRLFLKNGDQALSETWLYQWSPPPASERDLHNAGHLTT</sequence>
<comment type="pathway">
    <text evidence="2">Glycan metabolism; osmoregulated periplasmic glucan (OPG) biosynthesis.</text>
</comment>
<dbReference type="GO" id="GO:0030288">
    <property type="term" value="C:outer membrane-bounded periplasmic space"/>
    <property type="evidence" value="ECO:0007669"/>
    <property type="project" value="TreeGrafter"/>
</dbReference>
<dbReference type="InterPro" id="IPR014756">
    <property type="entry name" value="Ig_E-set"/>
</dbReference>
<comment type="subcellular location">
    <subcellularLocation>
        <location evidence="1">Periplasm</location>
    </subcellularLocation>
</comment>
<dbReference type="InterPro" id="IPR013783">
    <property type="entry name" value="Ig-like_fold"/>
</dbReference>
<dbReference type="GO" id="GO:0051274">
    <property type="term" value="P:beta-glucan biosynthetic process"/>
    <property type="evidence" value="ECO:0007669"/>
    <property type="project" value="TreeGrafter"/>
</dbReference>
<accession>A0A2S5KIV3</accession>
<dbReference type="PANTHER" id="PTHR30504">
    <property type="entry name" value="GLUCANS BIOSYNTHESIS PROTEIN"/>
    <property type="match status" value="1"/>
</dbReference>
<dbReference type="FunFam" id="2.70.98.10:FF:000001">
    <property type="entry name" value="Glucans biosynthesis protein G"/>
    <property type="match status" value="1"/>
</dbReference>
<dbReference type="UniPathway" id="UPA00637"/>
<dbReference type="InterPro" id="IPR014718">
    <property type="entry name" value="GH-type_carb-bd"/>
</dbReference>
<dbReference type="AlphaFoldDB" id="A0A2S5KIV3"/>
<dbReference type="InterPro" id="IPR007444">
    <property type="entry name" value="Glucan_biosyn_MdoG_C"/>
</dbReference>
<evidence type="ECO:0000259" key="7">
    <source>
        <dbReference type="Pfam" id="PF04349"/>
    </source>
</evidence>
<dbReference type="Pfam" id="PF04349">
    <property type="entry name" value="MdoG"/>
    <property type="match status" value="1"/>
</dbReference>
<dbReference type="InterPro" id="IPR014438">
    <property type="entry name" value="Glucan_biosyn_MdoG/MdoD"/>
</dbReference>
<evidence type="ECO:0000256" key="2">
    <source>
        <dbReference type="ARBA" id="ARBA00005001"/>
    </source>
</evidence>